<dbReference type="EMBL" id="FO704550">
    <property type="protein sequence ID" value="CDG16450.1"/>
    <property type="molecule type" value="Genomic_DNA"/>
</dbReference>
<organism evidence="1 2">
    <name type="scientific">Xenorhabdus doucetiae</name>
    <dbReference type="NCBI Taxonomy" id="351671"/>
    <lineage>
        <taxon>Bacteria</taxon>
        <taxon>Pseudomonadati</taxon>
        <taxon>Pseudomonadota</taxon>
        <taxon>Gammaproteobacteria</taxon>
        <taxon>Enterobacterales</taxon>
        <taxon>Morganellaceae</taxon>
        <taxon>Xenorhabdus</taxon>
    </lineage>
</organism>
<proteinExistence type="predicted"/>
<dbReference type="KEGG" id="xdo:XDD1_0747"/>
<sequence length="34" mass="4331">MINKFVFYLLNEHKIIIYYNVEETHKIIKYEVER</sequence>
<dbReference type="STRING" id="351671.XDD1_0747"/>
<dbReference type="Proteomes" id="UP000032721">
    <property type="component" value="Chromosome"/>
</dbReference>
<protein>
    <submittedName>
        <fullName evidence="1">Uncharacterized protein</fullName>
    </submittedName>
</protein>
<evidence type="ECO:0000313" key="1">
    <source>
        <dbReference type="EMBL" id="CDG16450.1"/>
    </source>
</evidence>
<accession>A0A068QRI7</accession>
<reference evidence="1 2" key="1">
    <citation type="submission" date="2013-07" db="EMBL/GenBank/DDBJ databases">
        <authorList>
            <person name="Genoscope - CEA"/>
        </authorList>
    </citation>
    <scope>NUCLEOTIDE SEQUENCE [LARGE SCALE GENOMIC DNA]</scope>
    <source>
        <strain evidence="2">FRM16 / DSM 17909</strain>
    </source>
</reference>
<gene>
    <name evidence="1" type="ORF">XDD1_0747</name>
</gene>
<evidence type="ECO:0000313" key="2">
    <source>
        <dbReference type="Proteomes" id="UP000032721"/>
    </source>
</evidence>
<dbReference type="HOGENOM" id="CLU_3376769_0_0_6"/>
<dbReference type="AlphaFoldDB" id="A0A068QRI7"/>
<name>A0A068QRI7_9GAMM</name>